<evidence type="ECO:0000313" key="5">
    <source>
        <dbReference type="Proteomes" id="UP000305709"/>
    </source>
</evidence>
<evidence type="ECO:0000256" key="2">
    <source>
        <dbReference type="ARBA" id="ARBA00023002"/>
    </source>
</evidence>
<evidence type="ECO:0000256" key="1">
    <source>
        <dbReference type="ARBA" id="ARBA00006484"/>
    </source>
</evidence>
<evidence type="ECO:0000256" key="3">
    <source>
        <dbReference type="RuleBase" id="RU000363"/>
    </source>
</evidence>
<dbReference type="Gene3D" id="3.40.50.720">
    <property type="entry name" value="NAD(P)-binding Rossmann-like Domain"/>
    <property type="match status" value="1"/>
</dbReference>
<keyword evidence="5" id="KW-1185">Reference proteome</keyword>
<dbReference type="InterPro" id="IPR036291">
    <property type="entry name" value="NAD(P)-bd_dom_sf"/>
</dbReference>
<dbReference type="GO" id="GO:0016020">
    <property type="term" value="C:membrane"/>
    <property type="evidence" value="ECO:0007669"/>
    <property type="project" value="TreeGrafter"/>
</dbReference>
<dbReference type="AlphaFoldDB" id="A0A5C4N8S4"/>
<protein>
    <submittedName>
        <fullName evidence="4">SDR family NAD(P)-dependent oxidoreductase</fullName>
    </submittedName>
</protein>
<dbReference type="PRINTS" id="PR00080">
    <property type="entry name" value="SDRFAMILY"/>
</dbReference>
<dbReference type="RefSeq" id="WP_139083631.1">
    <property type="nucleotide sequence ID" value="NZ_VDFV01000063.1"/>
</dbReference>
<name>A0A5C4N8S4_9RHOB</name>
<sequence>MSPRVALISGASRGIGAAVAERLVQDGWAVSLGMRSPATPAWADGQDERLHLQAYDATAAGSEETWARATLARFGRIDAVVANAGIMIPKSVIEAEDQDLRDLMEVNVLAPRRLAKAAWESLAAGGQGRVIVLASLSGKRVKSPRSGSYSLSKFAAVALAHALRHEGFEQGIRATAICPGFVATDMAAGLTNRPADHLTDPRDLARIISMILDLPNEASVAEFAVNCQLEESF</sequence>
<dbReference type="Pfam" id="PF00106">
    <property type="entry name" value="adh_short"/>
    <property type="match status" value="1"/>
</dbReference>
<keyword evidence="2" id="KW-0560">Oxidoreductase</keyword>
<dbReference type="PANTHER" id="PTHR44196:SF1">
    <property type="entry name" value="DEHYDROGENASE_REDUCTASE SDR FAMILY MEMBER 7B"/>
    <property type="match status" value="1"/>
</dbReference>
<evidence type="ECO:0000313" key="4">
    <source>
        <dbReference type="EMBL" id="TNC61839.1"/>
    </source>
</evidence>
<dbReference type="OrthoDB" id="9792355at2"/>
<reference evidence="4 5" key="1">
    <citation type="submission" date="2019-06" db="EMBL/GenBank/DDBJ databases">
        <authorList>
            <person name="Jiang L."/>
        </authorList>
    </citation>
    <scope>NUCLEOTIDE SEQUENCE [LARGE SCALE GENOMIC DNA]</scope>
    <source>
        <strain evidence="4 5">YIM 48858</strain>
    </source>
</reference>
<dbReference type="InterPro" id="IPR002347">
    <property type="entry name" value="SDR_fam"/>
</dbReference>
<gene>
    <name evidence="4" type="ORF">FHG71_20880</name>
</gene>
<dbReference type="Proteomes" id="UP000305709">
    <property type="component" value="Unassembled WGS sequence"/>
</dbReference>
<accession>A0A5C4N8S4</accession>
<proteinExistence type="inferred from homology"/>
<comment type="caution">
    <text evidence="4">The sequence shown here is derived from an EMBL/GenBank/DDBJ whole genome shotgun (WGS) entry which is preliminary data.</text>
</comment>
<dbReference type="PRINTS" id="PR00081">
    <property type="entry name" value="GDHRDH"/>
</dbReference>
<organism evidence="4 5">
    <name type="scientific">Rubellimicrobium roseum</name>
    <dbReference type="NCBI Taxonomy" id="687525"/>
    <lineage>
        <taxon>Bacteria</taxon>
        <taxon>Pseudomonadati</taxon>
        <taxon>Pseudomonadota</taxon>
        <taxon>Alphaproteobacteria</taxon>
        <taxon>Rhodobacterales</taxon>
        <taxon>Roseobacteraceae</taxon>
        <taxon>Rubellimicrobium</taxon>
    </lineage>
</organism>
<comment type="similarity">
    <text evidence="1 3">Belongs to the short-chain dehydrogenases/reductases (SDR) family.</text>
</comment>
<dbReference type="EMBL" id="VDFV01000063">
    <property type="protein sequence ID" value="TNC61839.1"/>
    <property type="molecule type" value="Genomic_DNA"/>
</dbReference>
<dbReference type="GO" id="GO:0016491">
    <property type="term" value="F:oxidoreductase activity"/>
    <property type="evidence" value="ECO:0007669"/>
    <property type="project" value="UniProtKB-KW"/>
</dbReference>
<dbReference type="PANTHER" id="PTHR44196">
    <property type="entry name" value="DEHYDROGENASE/REDUCTASE SDR FAMILY MEMBER 7B"/>
    <property type="match status" value="1"/>
</dbReference>
<dbReference type="SUPFAM" id="SSF51735">
    <property type="entry name" value="NAD(P)-binding Rossmann-fold domains"/>
    <property type="match status" value="1"/>
</dbReference>